<keyword evidence="1" id="KW-0812">Transmembrane</keyword>
<keyword evidence="1" id="KW-1133">Transmembrane helix</keyword>
<dbReference type="AlphaFoldDB" id="A0A6G9Z8I1"/>
<sequence length="224" mass="24292">MNTSIPVPETRRHASPPDPRRAVLANILINVIAPVALYYGLRAAGFDQWLALFLGIVPPAVRAIRSVVTLRRVDMLGVLTLSILALVVGVSFLTGSPRFMLAKDGGITGIVGLGCCATLLRTPAYFQLSRAMTRGEIHERIETGWRRSPAFRRSMRIATAIWGIGLVLDAVVRVVFAYTLPVDTVPLLNGLQYIVVIVVLEAGSLAAVRNSRVRARIAAEIGQE</sequence>
<dbReference type="Proteomes" id="UP000500953">
    <property type="component" value="Chromosome"/>
</dbReference>
<protein>
    <recommendedName>
        <fullName evidence="4">DUF3159 domain-containing protein</fullName>
    </recommendedName>
</protein>
<feature type="transmembrane region" description="Helical" evidence="1">
    <location>
        <begin position="190"/>
        <end position="208"/>
    </location>
</feature>
<feature type="transmembrane region" description="Helical" evidence="1">
    <location>
        <begin position="157"/>
        <end position="178"/>
    </location>
</feature>
<organism evidence="2 3">
    <name type="scientific">Nocardia terpenica</name>
    <dbReference type="NCBI Taxonomy" id="455432"/>
    <lineage>
        <taxon>Bacteria</taxon>
        <taxon>Bacillati</taxon>
        <taxon>Actinomycetota</taxon>
        <taxon>Actinomycetes</taxon>
        <taxon>Mycobacteriales</taxon>
        <taxon>Nocardiaceae</taxon>
        <taxon>Nocardia</taxon>
    </lineage>
</organism>
<evidence type="ECO:0008006" key="4">
    <source>
        <dbReference type="Google" id="ProtNLM"/>
    </source>
</evidence>
<feature type="transmembrane region" description="Helical" evidence="1">
    <location>
        <begin position="76"/>
        <end position="94"/>
    </location>
</feature>
<accession>A0A6G9Z8I1</accession>
<keyword evidence="1" id="KW-0472">Membrane</keyword>
<feature type="transmembrane region" description="Helical" evidence="1">
    <location>
        <begin position="21"/>
        <end position="40"/>
    </location>
</feature>
<proteinExistence type="predicted"/>
<feature type="transmembrane region" description="Helical" evidence="1">
    <location>
        <begin position="106"/>
        <end position="126"/>
    </location>
</feature>
<gene>
    <name evidence="2" type="ORF">F6W96_29975</name>
</gene>
<evidence type="ECO:0000313" key="2">
    <source>
        <dbReference type="EMBL" id="QIS21935.1"/>
    </source>
</evidence>
<feature type="transmembrane region" description="Helical" evidence="1">
    <location>
        <begin position="46"/>
        <end position="64"/>
    </location>
</feature>
<evidence type="ECO:0000313" key="3">
    <source>
        <dbReference type="Proteomes" id="UP000500953"/>
    </source>
</evidence>
<reference evidence="2 3" key="1">
    <citation type="journal article" date="2019" name="ACS Chem. Biol.">
        <title>Identification and Mobilization of a Cryptic Antibiotic Biosynthesis Gene Locus from a Human-Pathogenic Nocardia Isolate.</title>
        <authorList>
            <person name="Herisse M."/>
            <person name="Ishida K."/>
            <person name="Porter J.L."/>
            <person name="Howden B."/>
            <person name="Hertweck C."/>
            <person name="Stinear T.P."/>
            <person name="Pidot S.J."/>
        </authorList>
    </citation>
    <scope>NUCLEOTIDE SEQUENCE [LARGE SCALE GENOMIC DNA]</scope>
    <source>
        <strain evidence="2 3">AUSMDU00012715</strain>
    </source>
</reference>
<dbReference type="EMBL" id="CP046173">
    <property type="protein sequence ID" value="QIS21935.1"/>
    <property type="molecule type" value="Genomic_DNA"/>
</dbReference>
<evidence type="ECO:0000256" key="1">
    <source>
        <dbReference type="SAM" id="Phobius"/>
    </source>
</evidence>
<name>A0A6G9Z8I1_9NOCA</name>
<dbReference type="NCBIfam" id="NF041646">
    <property type="entry name" value="VC0807_fam"/>
    <property type="match status" value="1"/>
</dbReference>